<dbReference type="AlphaFoldDB" id="A0A512B5J3"/>
<dbReference type="InterPro" id="IPR012938">
    <property type="entry name" value="Glc/Sorbosone_DH"/>
</dbReference>
<protein>
    <recommendedName>
        <fullName evidence="2">Glucose/Sorbosone dehydrogenase domain-containing protein</fullName>
    </recommendedName>
</protein>
<organism evidence="3 4">
    <name type="scientific">Adhaeribacter aerolatus</name>
    <dbReference type="NCBI Taxonomy" id="670289"/>
    <lineage>
        <taxon>Bacteria</taxon>
        <taxon>Pseudomonadati</taxon>
        <taxon>Bacteroidota</taxon>
        <taxon>Cytophagia</taxon>
        <taxon>Cytophagales</taxon>
        <taxon>Hymenobacteraceae</taxon>
        <taxon>Adhaeribacter</taxon>
    </lineage>
</organism>
<dbReference type="OrthoDB" id="9770043at2"/>
<dbReference type="EMBL" id="BJYS01000055">
    <property type="protein sequence ID" value="GEO07245.1"/>
    <property type="molecule type" value="Genomic_DNA"/>
</dbReference>
<dbReference type="PANTHER" id="PTHR19328">
    <property type="entry name" value="HEDGEHOG-INTERACTING PROTEIN"/>
    <property type="match status" value="1"/>
</dbReference>
<feature type="chain" id="PRO_5021735679" description="Glucose/Sorbosone dehydrogenase domain-containing protein" evidence="1">
    <location>
        <begin position="24"/>
        <end position="387"/>
    </location>
</feature>
<keyword evidence="1" id="KW-0732">Signal</keyword>
<gene>
    <name evidence="3" type="ORF">AAE02nite_49090</name>
</gene>
<evidence type="ECO:0000313" key="3">
    <source>
        <dbReference type="EMBL" id="GEO07245.1"/>
    </source>
</evidence>
<evidence type="ECO:0000259" key="2">
    <source>
        <dbReference type="Pfam" id="PF07995"/>
    </source>
</evidence>
<feature type="signal peptide" evidence="1">
    <location>
        <begin position="1"/>
        <end position="23"/>
    </location>
</feature>
<dbReference type="Proteomes" id="UP000321532">
    <property type="component" value="Unassembled WGS sequence"/>
</dbReference>
<name>A0A512B5J3_9BACT</name>
<dbReference type="InterPro" id="IPR011041">
    <property type="entry name" value="Quinoprot_gluc/sorb_DH_b-prop"/>
</dbReference>
<dbReference type="Pfam" id="PF07995">
    <property type="entry name" value="GSDH"/>
    <property type="match status" value="1"/>
</dbReference>
<reference evidence="3 4" key="1">
    <citation type="submission" date="2019-07" db="EMBL/GenBank/DDBJ databases">
        <title>Whole genome shotgun sequence of Adhaeribacter aerolatus NBRC 106133.</title>
        <authorList>
            <person name="Hosoyama A."/>
            <person name="Uohara A."/>
            <person name="Ohji S."/>
            <person name="Ichikawa N."/>
        </authorList>
    </citation>
    <scope>NUCLEOTIDE SEQUENCE [LARGE SCALE GENOMIC DNA]</scope>
    <source>
        <strain evidence="3 4">NBRC 106133</strain>
    </source>
</reference>
<dbReference type="Gene3D" id="2.120.10.30">
    <property type="entry name" value="TolB, C-terminal domain"/>
    <property type="match status" value="1"/>
</dbReference>
<comment type="caution">
    <text evidence="3">The sequence shown here is derived from an EMBL/GenBank/DDBJ whole genome shotgun (WGS) entry which is preliminary data.</text>
</comment>
<evidence type="ECO:0000313" key="4">
    <source>
        <dbReference type="Proteomes" id="UP000321532"/>
    </source>
</evidence>
<dbReference type="PANTHER" id="PTHR19328:SF75">
    <property type="entry name" value="ALDOSE SUGAR DEHYDROGENASE YLII"/>
    <property type="match status" value="1"/>
</dbReference>
<accession>A0A512B5J3</accession>
<keyword evidence="4" id="KW-1185">Reference proteome</keyword>
<dbReference type="RefSeq" id="WP_146905017.1">
    <property type="nucleotide sequence ID" value="NZ_BJYS01000055.1"/>
</dbReference>
<evidence type="ECO:0000256" key="1">
    <source>
        <dbReference type="SAM" id="SignalP"/>
    </source>
</evidence>
<dbReference type="InterPro" id="IPR011042">
    <property type="entry name" value="6-blade_b-propeller_TolB-like"/>
</dbReference>
<sequence>MNKPVIYTLSLLLTAFTALPGKAADSTPPNSVSETVADSSAYTVEKLHEGFKNPWGMAWLPDGRMLVTERSGEILVFKNNKFTGEKLAGVPKVFNKGQGGLLDIKLHPNYAKNQWIYISYSKPVEGGATTAIMRFKLKGNQIVEAKDIFAAKPYIPADFHFGSRIVFDKDNFLYFSSGERGTQPKVQELNNDHGKIHRIYDDGRVPQDNPFVGQKDANPTIWTYGHRNPQGMVYDAATNRIWAVEHGPKGGDELNLIEKGKNYGWPKTSHGINYNGTILTENKELPGIEKSVRIWVPSIAPCGMTIVTSNKYPDWKGNLLVGALAHKHIARVQLDGTKYVAEEKLAQDIGRVRCVAQGPDGYVYAVTEGPGLLIRLMPKNDTAKAAK</sequence>
<dbReference type="SUPFAM" id="SSF50952">
    <property type="entry name" value="Soluble quinoprotein glucose dehydrogenase"/>
    <property type="match status" value="1"/>
</dbReference>
<proteinExistence type="predicted"/>
<feature type="domain" description="Glucose/Sorbosone dehydrogenase" evidence="2">
    <location>
        <begin position="51"/>
        <end position="373"/>
    </location>
</feature>